<gene>
    <name evidence="2" type="ORF">FGKAn22_07050</name>
</gene>
<dbReference type="GO" id="GO:0016747">
    <property type="term" value="F:acyltransferase activity, transferring groups other than amino-acyl groups"/>
    <property type="evidence" value="ECO:0007669"/>
    <property type="project" value="InterPro"/>
</dbReference>
<dbReference type="PANTHER" id="PTHR43233:SF1">
    <property type="entry name" value="FAMILY N-ACETYLTRANSFERASE, PUTATIVE (AFU_ORTHOLOGUE AFUA_6G03350)-RELATED"/>
    <property type="match status" value="1"/>
</dbReference>
<keyword evidence="3" id="KW-1185">Reference proteome</keyword>
<feature type="domain" description="N-acetyltransferase" evidence="1">
    <location>
        <begin position="2"/>
        <end position="135"/>
    </location>
</feature>
<dbReference type="RefSeq" id="WP_212786615.1">
    <property type="nucleotide sequence ID" value="NZ_AP019536.1"/>
</dbReference>
<organism evidence="2 3">
    <name type="scientific">Ferrigenium kumadai</name>
    <dbReference type="NCBI Taxonomy" id="1682490"/>
    <lineage>
        <taxon>Bacteria</taxon>
        <taxon>Pseudomonadati</taxon>
        <taxon>Pseudomonadota</taxon>
        <taxon>Betaproteobacteria</taxon>
        <taxon>Nitrosomonadales</taxon>
        <taxon>Gallionellaceae</taxon>
        <taxon>Ferrigenium</taxon>
    </lineage>
</organism>
<dbReference type="PANTHER" id="PTHR43233">
    <property type="entry name" value="FAMILY N-ACETYLTRANSFERASE, PUTATIVE (AFU_ORTHOLOGUE AFUA_6G03350)-RELATED"/>
    <property type="match status" value="1"/>
</dbReference>
<dbReference type="AlphaFoldDB" id="A0AAN1SY19"/>
<evidence type="ECO:0000313" key="2">
    <source>
        <dbReference type="EMBL" id="BBI99012.1"/>
    </source>
</evidence>
<dbReference type="InterPro" id="IPR016181">
    <property type="entry name" value="Acyl_CoA_acyltransferase"/>
</dbReference>
<proteinExistence type="predicted"/>
<evidence type="ECO:0000259" key="1">
    <source>
        <dbReference type="PROSITE" id="PS51186"/>
    </source>
</evidence>
<dbReference type="Pfam" id="PF13508">
    <property type="entry name" value="Acetyltransf_7"/>
    <property type="match status" value="1"/>
</dbReference>
<dbReference type="KEGG" id="fku:FGKAn22_07050"/>
<accession>A0AAN1SY19</accession>
<name>A0AAN1SY19_9PROT</name>
<dbReference type="Gene3D" id="3.40.630.30">
    <property type="match status" value="1"/>
</dbReference>
<dbReference type="InterPro" id="IPR053144">
    <property type="entry name" value="Acetyltransferase_Butenolide"/>
</dbReference>
<reference evidence="2 3" key="1">
    <citation type="submission" date="2019-03" db="EMBL/GenBank/DDBJ databases">
        <title>Complete genome sequence of Ferrigenium kumadai strain An22, a microaerophilic iron-oxidizing bacterium isolated from a paddy field soil.</title>
        <authorList>
            <person name="Watanabe T."/>
            <person name="Asakawa S."/>
        </authorList>
    </citation>
    <scope>NUCLEOTIDE SEQUENCE [LARGE SCALE GENOMIC DNA]</scope>
    <source>
        <strain evidence="2 3">An22</strain>
    </source>
</reference>
<dbReference type="EMBL" id="AP019536">
    <property type="protein sequence ID" value="BBI99012.1"/>
    <property type="molecule type" value="Genomic_DNA"/>
</dbReference>
<dbReference type="Proteomes" id="UP001319121">
    <property type="component" value="Chromosome"/>
</dbReference>
<protein>
    <recommendedName>
        <fullName evidence="1">N-acetyltransferase domain-containing protein</fullName>
    </recommendedName>
</protein>
<sequence>MKTIYELSDKHIGQLHQLYQNEWWSKARTLEDSRKCVANSQLCVALVDSQDNLAGFARVLTDFTFKALIFDVIVCENQRGKGLGGKLIGLIKSHEKLSAVTHFELYCLPGMNDFYAKYGFTTEVGSIQLMRCDNA</sequence>
<evidence type="ECO:0000313" key="3">
    <source>
        <dbReference type="Proteomes" id="UP001319121"/>
    </source>
</evidence>
<dbReference type="PROSITE" id="PS51186">
    <property type="entry name" value="GNAT"/>
    <property type="match status" value="1"/>
</dbReference>
<dbReference type="InterPro" id="IPR000182">
    <property type="entry name" value="GNAT_dom"/>
</dbReference>
<dbReference type="SUPFAM" id="SSF55729">
    <property type="entry name" value="Acyl-CoA N-acyltransferases (Nat)"/>
    <property type="match status" value="1"/>
</dbReference>